<comment type="caution">
    <text evidence="3">The sequence shown here is derived from an EMBL/GenBank/DDBJ whole genome shotgun (WGS) entry which is preliminary data.</text>
</comment>
<dbReference type="InterPro" id="IPR003115">
    <property type="entry name" value="ParB_N"/>
</dbReference>
<gene>
    <name evidence="3" type="ORF">GCM10010121_018870</name>
</gene>
<evidence type="ECO:0000256" key="1">
    <source>
        <dbReference type="SAM" id="MobiDB-lite"/>
    </source>
</evidence>
<dbReference type="AlphaFoldDB" id="A0A917KCY8"/>
<reference evidence="3" key="1">
    <citation type="journal article" date="2014" name="Int. J. Syst. Evol. Microbiol.">
        <title>Complete genome sequence of Corynebacterium casei LMG S-19264T (=DSM 44701T), isolated from a smear-ripened cheese.</title>
        <authorList>
            <consortium name="US DOE Joint Genome Institute (JGI-PGF)"/>
            <person name="Walter F."/>
            <person name="Albersmeier A."/>
            <person name="Kalinowski J."/>
            <person name="Ruckert C."/>
        </authorList>
    </citation>
    <scope>NUCLEOTIDE SEQUENCE</scope>
    <source>
        <strain evidence="3">JCM 3086</strain>
    </source>
</reference>
<dbReference type="Proteomes" id="UP000657574">
    <property type="component" value="Unassembled WGS sequence"/>
</dbReference>
<keyword evidence="4" id="KW-1185">Reference proteome</keyword>
<feature type="domain" description="ParB-like N-terminal" evidence="2">
    <location>
        <begin position="38"/>
        <end position="122"/>
    </location>
</feature>
<evidence type="ECO:0000259" key="2">
    <source>
        <dbReference type="SMART" id="SM00470"/>
    </source>
</evidence>
<protein>
    <recommendedName>
        <fullName evidence="2">ParB-like N-terminal domain-containing protein</fullName>
    </recommendedName>
</protein>
<evidence type="ECO:0000313" key="3">
    <source>
        <dbReference type="EMBL" id="GGJ08750.1"/>
    </source>
</evidence>
<dbReference type="SMART" id="SM00470">
    <property type="entry name" value="ParB"/>
    <property type="match status" value="1"/>
</dbReference>
<feature type="region of interest" description="Disordered" evidence="1">
    <location>
        <begin position="235"/>
        <end position="260"/>
    </location>
</feature>
<feature type="region of interest" description="Disordered" evidence="1">
    <location>
        <begin position="1"/>
        <end position="33"/>
    </location>
</feature>
<feature type="compositionally biased region" description="Polar residues" evidence="1">
    <location>
        <begin position="9"/>
        <end position="23"/>
    </location>
</feature>
<dbReference type="SUPFAM" id="SSF110849">
    <property type="entry name" value="ParB/Sulfiredoxin"/>
    <property type="match status" value="1"/>
</dbReference>
<name>A0A917KCY8_9ACTN</name>
<dbReference type="InterPro" id="IPR036086">
    <property type="entry name" value="ParB/Sulfiredoxin_sf"/>
</dbReference>
<evidence type="ECO:0000313" key="4">
    <source>
        <dbReference type="Proteomes" id="UP000657574"/>
    </source>
</evidence>
<reference evidence="3" key="2">
    <citation type="submission" date="2020-09" db="EMBL/GenBank/DDBJ databases">
        <authorList>
            <person name="Sun Q."/>
            <person name="Ohkuma M."/>
        </authorList>
    </citation>
    <scope>NUCLEOTIDE SEQUENCE</scope>
    <source>
        <strain evidence="3">JCM 3086</strain>
    </source>
</reference>
<organism evidence="3 4">
    <name type="scientific">Streptomyces brasiliensis</name>
    <dbReference type="NCBI Taxonomy" id="1954"/>
    <lineage>
        <taxon>Bacteria</taxon>
        <taxon>Bacillati</taxon>
        <taxon>Actinomycetota</taxon>
        <taxon>Actinomycetes</taxon>
        <taxon>Kitasatosporales</taxon>
        <taxon>Streptomycetaceae</taxon>
        <taxon>Streptomyces</taxon>
    </lineage>
</organism>
<dbReference type="EMBL" id="BMQA01000004">
    <property type="protein sequence ID" value="GGJ08750.1"/>
    <property type="molecule type" value="Genomic_DNA"/>
</dbReference>
<proteinExistence type="predicted"/>
<sequence>MSSFEHETNGTNLESANGTANRSADSEGDLEPLPEEVSELPIALLQFSESPRLVGQSKKYTEQLAQSETPFPPILVNGRNMQVIDGVHRVLATLLKGGKTIEARVVNLSRHDAFLLAIKSNTQHGLPLSLADRRAAAARLSASHPHLSDRMIGEASGLSAKSVAAIRRSTASGTELNVRVGRDGRARAVDRAAGRHRAAEVIAQNPRASVREVARRAGISPATASDVRKRILAGEDVVGESPRPPATALEPSTESASEPAHIQVREKQEKPISLLKPLLHDPAILDADLGRRLVSTLRKNLVDDYQWLELADAVPSHCGALVIALAQQNADKWQAFAQALDERALPSPQLAADQDDCTAPAS</sequence>
<accession>A0A917KCY8</accession>